<keyword evidence="3" id="KW-1185">Reference proteome</keyword>
<feature type="region of interest" description="Disordered" evidence="1">
    <location>
        <begin position="1"/>
        <end position="21"/>
    </location>
</feature>
<feature type="region of interest" description="Disordered" evidence="1">
    <location>
        <begin position="56"/>
        <end position="89"/>
    </location>
</feature>
<gene>
    <name evidence="2" type="ORF">Mco01_21630</name>
</gene>
<sequence length="139" mass="14644">MAGPTCEHGRTRCSPLARRTAPPAASSSASFALLLVWAVVTLATVARPAYASAAVSAFPPHRPSPGGGSANVNTGKASGNRNLAQVGSPTVVRGDQGEFLGVMVQTSTQDGSCRRHVERCAIELDTWLHRSSRGERHRR</sequence>
<dbReference type="Proteomes" id="UP000603904">
    <property type="component" value="Unassembled WGS sequence"/>
</dbReference>
<comment type="caution">
    <text evidence="2">The sequence shown here is derived from an EMBL/GenBank/DDBJ whole genome shotgun (WGS) entry which is preliminary data.</text>
</comment>
<dbReference type="EMBL" id="BOOC01000006">
    <property type="protein sequence ID" value="GIH39163.1"/>
    <property type="molecule type" value="Genomic_DNA"/>
</dbReference>
<evidence type="ECO:0000313" key="2">
    <source>
        <dbReference type="EMBL" id="GIH39163.1"/>
    </source>
</evidence>
<accession>A0ABQ4FWG6</accession>
<evidence type="ECO:0000256" key="1">
    <source>
        <dbReference type="SAM" id="MobiDB-lite"/>
    </source>
</evidence>
<organism evidence="2 3">
    <name type="scientific">Microbispora corallina</name>
    <dbReference type="NCBI Taxonomy" id="83302"/>
    <lineage>
        <taxon>Bacteria</taxon>
        <taxon>Bacillati</taxon>
        <taxon>Actinomycetota</taxon>
        <taxon>Actinomycetes</taxon>
        <taxon>Streptosporangiales</taxon>
        <taxon>Streptosporangiaceae</taxon>
        <taxon>Microbispora</taxon>
    </lineage>
</organism>
<protein>
    <submittedName>
        <fullName evidence="2">Uncharacterized protein</fullName>
    </submittedName>
</protein>
<feature type="compositionally biased region" description="Polar residues" evidence="1">
    <location>
        <begin position="70"/>
        <end position="88"/>
    </location>
</feature>
<dbReference type="RefSeq" id="WP_204056718.1">
    <property type="nucleotide sequence ID" value="NZ_BAAAGP010000016.1"/>
</dbReference>
<evidence type="ECO:0000313" key="3">
    <source>
        <dbReference type="Proteomes" id="UP000603904"/>
    </source>
</evidence>
<proteinExistence type="predicted"/>
<reference evidence="2 3" key="1">
    <citation type="submission" date="2021-01" db="EMBL/GenBank/DDBJ databases">
        <title>Whole genome shotgun sequence of Microbispora corallina NBRC 16416.</title>
        <authorList>
            <person name="Komaki H."/>
            <person name="Tamura T."/>
        </authorList>
    </citation>
    <scope>NUCLEOTIDE SEQUENCE [LARGE SCALE GENOMIC DNA]</scope>
    <source>
        <strain evidence="2 3">NBRC 16416</strain>
    </source>
</reference>
<name>A0ABQ4FWG6_9ACTN</name>